<protein>
    <submittedName>
        <fullName evidence="1">1066_t:CDS:1</fullName>
    </submittedName>
</protein>
<proteinExistence type="predicted"/>
<dbReference type="Proteomes" id="UP000789508">
    <property type="component" value="Unassembled WGS sequence"/>
</dbReference>
<dbReference type="OrthoDB" id="2149705at2759"/>
<reference evidence="1" key="1">
    <citation type="submission" date="2021-06" db="EMBL/GenBank/DDBJ databases">
        <authorList>
            <person name="Kallberg Y."/>
            <person name="Tangrot J."/>
            <person name="Rosling A."/>
        </authorList>
    </citation>
    <scope>NUCLEOTIDE SEQUENCE</scope>
    <source>
        <strain evidence="1">FL130A</strain>
    </source>
</reference>
<organism evidence="1 2">
    <name type="scientific">Ambispora leptoticha</name>
    <dbReference type="NCBI Taxonomy" id="144679"/>
    <lineage>
        <taxon>Eukaryota</taxon>
        <taxon>Fungi</taxon>
        <taxon>Fungi incertae sedis</taxon>
        <taxon>Mucoromycota</taxon>
        <taxon>Glomeromycotina</taxon>
        <taxon>Glomeromycetes</taxon>
        <taxon>Archaeosporales</taxon>
        <taxon>Ambisporaceae</taxon>
        <taxon>Ambispora</taxon>
    </lineage>
</organism>
<sequence>MLVKLSKAKKLTNIPYVVNEKSDIIVSFDEEPVQSLMYILEVDPPVEYPQQIPSDNTYNEVFNHGKNPK</sequence>
<dbReference type="EMBL" id="CAJVPS010000199">
    <property type="protein sequence ID" value="CAG8463923.1"/>
    <property type="molecule type" value="Genomic_DNA"/>
</dbReference>
<gene>
    <name evidence="1" type="ORF">ALEPTO_LOCUS1680</name>
</gene>
<evidence type="ECO:0000313" key="1">
    <source>
        <dbReference type="EMBL" id="CAG8463923.1"/>
    </source>
</evidence>
<evidence type="ECO:0000313" key="2">
    <source>
        <dbReference type="Proteomes" id="UP000789508"/>
    </source>
</evidence>
<accession>A0A9N8VXN1</accession>
<dbReference type="AlphaFoldDB" id="A0A9N8VXN1"/>
<name>A0A9N8VXN1_9GLOM</name>
<comment type="caution">
    <text evidence="1">The sequence shown here is derived from an EMBL/GenBank/DDBJ whole genome shotgun (WGS) entry which is preliminary data.</text>
</comment>
<keyword evidence="2" id="KW-1185">Reference proteome</keyword>